<dbReference type="InterPro" id="IPR011006">
    <property type="entry name" value="CheY-like_superfamily"/>
</dbReference>
<reference evidence="2 3" key="1">
    <citation type="submission" date="2014-10" db="EMBL/GenBank/DDBJ databases">
        <title>Genome sequence of Ponticoccus sp. strain UMTAT08 isolated from clonal culture of toxic dinoflagellate Alexandrium tamiyavanichii.</title>
        <authorList>
            <person name="Gan H.Y."/>
            <person name="Muhd D.-D."/>
            <person name="Mohd Noor M.E."/>
            <person name="Yeong Y.S."/>
            <person name="Usup G."/>
        </authorList>
    </citation>
    <scope>NUCLEOTIDE SEQUENCE [LARGE SCALE GENOMIC DNA]</scope>
    <source>
        <strain evidence="2 3">UMTAT08</strain>
    </source>
</reference>
<proteinExistence type="predicted"/>
<dbReference type="Gene3D" id="3.40.50.2300">
    <property type="match status" value="1"/>
</dbReference>
<organism evidence="2 3">
    <name type="scientific">Mameliella alba</name>
    <dbReference type="NCBI Taxonomy" id="561184"/>
    <lineage>
        <taxon>Bacteria</taxon>
        <taxon>Pseudomonadati</taxon>
        <taxon>Pseudomonadota</taxon>
        <taxon>Alphaproteobacteria</taxon>
        <taxon>Rhodobacterales</taxon>
        <taxon>Roseobacteraceae</taxon>
        <taxon>Mameliella</taxon>
    </lineage>
</organism>
<dbReference type="Proteomes" id="UP000030960">
    <property type="component" value="Unassembled WGS sequence"/>
</dbReference>
<dbReference type="EMBL" id="JSUQ01000026">
    <property type="protein sequence ID" value="KHQ50441.1"/>
    <property type="molecule type" value="Genomic_DNA"/>
</dbReference>
<dbReference type="SUPFAM" id="SSF52172">
    <property type="entry name" value="CheY-like"/>
    <property type="match status" value="1"/>
</dbReference>
<evidence type="ECO:0000256" key="1">
    <source>
        <dbReference type="ARBA" id="ARBA00022553"/>
    </source>
</evidence>
<dbReference type="Pfam" id="PF00072">
    <property type="entry name" value="Response_reg"/>
    <property type="match status" value="1"/>
</dbReference>
<accession>A0A225Q746</accession>
<gene>
    <name evidence="2" type="ORF">OA50_04949</name>
</gene>
<dbReference type="RefSeq" id="WP_043146077.1">
    <property type="nucleotide sequence ID" value="NZ_AP022337.1"/>
</dbReference>
<accession>A0A0B3S1H1</accession>
<dbReference type="InterPro" id="IPR001789">
    <property type="entry name" value="Sig_transdc_resp-reg_receiver"/>
</dbReference>
<dbReference type="PANTHER" id="PTHR44591">
    <property type="entry name" value="STRESS RESPONSE REGULATOR PROTEIN 1"/>
    <property type="match status" value="1"/>
</dbReference>
<dbReference type="PANTHER" id="PTHR44591:SF3">
    <property type="entry name" value="RESPONSE REGULATORY DOMAIN-CONTAINING PROTEIN"/>
    <property type="match status" value="1"/>
</dbReference>
<keyword evidence="3" id="KW-1185">Reference proteome</keyword>
<dbReference type="AlphaFoldDB" id="A0A0B3S1H1"/>
<dbReference type="GO" id="GO:0000160">
    <property type="term" value="P:phosphorelay signal transduction system"/>
    <property type="evidence" value="ECO:0007669"/>
    <property type="project" value="InterPro"/>
</dbReference>
<dbReference type="OrthoDB" id="9800897at2"/>
<dbReference type="InterPro" id="IPR050595">
    <property type="entry name" value="Bact_response_regulator"/>
</dbReference>
<dbReference type="SMART" id="SM00448">
    <property type="entry name" value="REC"/>
    <property type="match status" value="1"/>
</dbReference>
<keyword evidence="1" id="KW-0597">Phosphoprotein</keyword>
<protein>
    <submittedName>
        <fullName evidence="2">Chemotaxis response regulator, CheY2</fullName>
    </submittedName>
</protein>
<dbReference type="GeneID" id="66503809"/>
<comment type="caution">
    <text evidence="2">The sequence shown here is derived from an EMBL/GenBank/DDBJ whole genome shotgun (WGS) entry which is preliminary data.</text>
</comment>
<dbReference type="STRING" id="561184.SAMN05216376_12160"/>
<dbReference type="PROSITE" id="PS50110">
    <property type="entry name" value="RESPONSE_REGULATORY"/>
    <property type="match status" value="1"/>
</dbReference>
<name>A0A0B3S1H1_9RHOB</name>
<evidence type="ECO:0000313" key="3">
    <source>
        <dbReference type="Proteomes" id="UP000030960"/>
    </source>
</evidence>
<evidence type="ECO:0000313" key="2">
    <source>
        <dbReference type="EMBL" id="KHQ50441.1"/>
    </source>
</evidence>
<accession>A0A225PE01</accession>
<sequence length="128" mass="13869">MGMKDSLRVMVVDDMATSRGLITQALDDIGVKNYITENDGRAALERMAASPVHLVLSDYNMPGLDGLGLLKAVRGHQALKKMGFILVTGRPTPEIVAEAKRLGLNNMIKKPFTSASMKQCIESVVGRL</sequence>